<dbReference type="InterPro" id="IPR006148">
    <property type="entry name" value="Glc/Gal-6P_isomerase"/>
</dbReference>
<dbReference type="EMBL" id="UOFJ01000201">
    <property type="protein sequence ID" value="VAW65996.1"/>
    <property type="molecule type" value="Genomic_DNA"/>
</dbReference>
<dbReference type="PANTHER" id="PTHR11054:SF0">
    <property type="entry name" value="6-PHOSPHOGLUCONOLACTONASE"/>
    <property type="match status" value="1"/>
</dbReference>
<sequence length="219" mass="24350">MHRWHVYHQLDQASKAGADFLLERINESLQSKGICRVILPGGNTPGRCLNYLLKAKLAWQNIHWYLGDERCYPPGHAERNDVMLQAHLWSHIDKPQVYRIPAELGAEQGALRYRETIAGIDAFDIAFLGMGEDGHTASLFPANKALADTRSVVPVYHSPKAPDDRVSLSIATLRKARYRMVLTAGVEKAAIINQVKENISLPVNAIGDIDWFVDKAAAG</sequence>
<comment type="similarity">
    <text evidence="1">Belongs to the glucosamine/galactosamine-6-phosphate isomerase family. 6-phosphogluconolactonase subfamily.</text>
</comment>
<dbReference type="InterPro" id="IPR005900">
    <property type="entry name" value="6-phosphogluconolactonase_DevB"/>
</dbReference>
<dbReference type="EC" id="3.1.1.31" evidence="3"/>
<organism evidence="3">
    <name type="scientific">hydrothermal vent metagenome</name>
    <dbReference type="NCBI Taxonomy" id="652676"/>
    <lineage>
        <taxon>unclassified sequences</taxon>
        <taxon>metagenomes</taxon>
        <taxon>ecological metagenomes</taxon>
    </lineage>
</organism>
<dbReference type="GO" id="GO:0005975">
    <property type="term" value="P:carbohydrate metabolic process"/>
    <property type="evidence" value="ECO:0007669"/>
    <property type="project" value="InterPro"/>
</dbReference>
<keyword evidence="3" id="KW-0378">Hydrolase</keyword>
<dbReference type="Gene3D" id="3.40.50.1360">
    <property type="match status" value="1"/>
</dbReference>
<dbReference type="InterPro" id="IPR037171">
    <property type="entry name" value="NagB/RpiA_transferase-like"/>
</dbReference>
<dbReference type="PANTHER" id="PTHR11054">
    <property type="entry name" value="6-PHOSPHOGLUCONOLACTONASE"/>
    <property type="match status" value="1"/>
</dbReference>
<accession>A0A3B0YC96</accession>
<evidence type="ECO:0000256" key="1">
    <source>
        <dbReference type="ARBA" id="ARBA00010662"/>
    </source>
</evidence>
<evidence type="ECO:0000313" key="3">
    <source>
        <dbReference type="EMBL" id="VAW65996.1"/>
    </source>
</evidence>
<dbReference type="GO" id="GO:0006098">
    <property type="term" value="P:pentose-phosphate shunt"/>
    <property type="evidence" value="ECO:0007669"/>
    <property type="project" value="InterPro"/>
</dbReference>
<gene>
    <name evidence="3" type="ORF">MNBD_GAMMA10-2838</name>
</gene>
<proteinExistence type="inferred from homology"/>
<dbReference type="NCBIfam" id="TIGR01198">
    <property type="entry name" value="pgl"/>
    <property type="match status" value="1"/>
</dbReference>
<protein>
    <submittedName>
        <fullName evidence="3">6-phosphogluconolactonase, eukaryotic type</fullName>
        <ecNumber evidence="3">3.1.1.31</ecNumber>
    </submittedName>
</protein>
<dbReference type="SUPFAM" id="SSF100950">
    <property type="entry name" value="NagB/RpiA/CoA transferase-like"/>
    <property type="match status" value="1"/>
</dbReference>
<dbReference type="GO" id="GO:0017057">
    <property type="term" value="F:6-phosphogluconolactonase activity"/>
    <property type="evidence" value="ECO:0007669"/>
    <property type="project" value="UniProtKB-EC"/>
</dbReference>
<dbReference type="CDD" id="cd01400">
    <property type="entry name" value="6PGL"/>
    <property type="match status" value="1"/>
</dbReference>
<dbReference type="InterPro" id="IPR039104">
    <property type="entry name" value="6PGL"/>
</dbReference>
<reference evidence="3" key="1">
    <citation type="submission" date="2018-06" db="EMBL/GenBank/DDBJ databases">
        <authorList>
            <person name="Zhirakovskaya E."/>
        </authorList>
    </citation>
    <scope>NUCLEOTIDE SEQUENCE</scope>
</reference>
<dbReference type="Pfam" id="PF01182">
    <property type="entry name" value="Glucosamine_iso"/>
    <property type="match status" value="1"/>
</dbReference>
<name>A0A3B0YC96_9ZZZZ</name>
<feature type="domain" description="Glucosamine/galactosamine-6-phosphate isomerase" evidence="2">
    <location>
        <begin position="11"/>
        <end position="206"/>
    </location>
</feature>
<evidence type="ECO:0000259" key="2">
    <source>
        <dbReference type="Pfam" id="PF01182"/>
    </source>
</evidence>
<dbReference type="AlphaFoldDB" id="A0A3B0YC96"/>